<organism evidence="10">
    <name type="scientific">Strombidium rassoulzadegani</name>
    <dbReference type="NCBI Taxonomy" id="1082188"/>
    <lineage>
        <taxon>Eukaryota</taxon>
        <taxon>Sar</taxon>
        <taxon>Alveolata</taxon>
        <taxon>Ciliophora</taxon>
        <taxon>Intramacronucleata</taxon>
        <taxon>Spirotrichea</taxon>
        <taxon>Oligotrichia</taxon>
        <taxon>Strombidiidae</taxon>
        <taxon>Strombidium</taxon>
    </lineage>
</organism>
<keyword evidence="5 8" id="KW-0324">Glycolysis</keyword>
<protein>
    <recommendedName>
        <fullName evidence="4 8">Fructose-bisphosphate aldolase</fullName>
        <ecNumber evidence="4 8">4.1.2.13</ecNumber>
    </recommendedName>
</protein>
<gene>
    <name evidence="10" type="ORF">SRAS04492_LOCUS8521</name>
</gene>
<dbReference type="GO" id="GO:0006096">
    <property type="term" value="P:glycolytic process"/>
    <property type="evidence" value="ECO:0007669"/>
    <property type="project" value="UniProtKB-UniPathway"/>
</dbReference>
<keyword evidence="7" id="KW-0704">Schiff base</keyword>
<dbReference type="UniPathway" id="UPA00109">
    <property type="reaction ID" value="UER00183"/>
</dbReference>
<accession>A0A7S3CTI6</accession>
<evidence type="ECO:0000256" key="4">
    <source>
        <dbReference type="ARBA" id="ARBA00013068"/>
    </source>
</evidence>
<evidence type="ECO:0000256" key="3">
    <source>
        <dbReference type="ARBA" id="ARBA00010387"/>
    </source>
</evidence>
<evidence type="ECO:0000256" key="9">
    <source>
        <dbReference type="RuleBase" id="RU004257"/>
    </source>
</evidence>
<evidence type="ECO:0000256" key="7">
    <source>
        <dbReference type="ARBA" id="ARBA00023270"/>
    </source>
</evidence>
<dbReference type="FunFam" id="3.20.20.70:FF:000140">
    <property type="entry name" value="Fructose-bisphosphate aldolase"/>
    <property type="match status" value="1"/>
</dbReference>
<sequence>MQHASGQYKEELVKTAKEICTPGKGILAADESTGTIGKRFDGISVENTHENRQAYRELLFTAPGIDEHISGVIMFDETVRDSAKDGKKFCEILRSRNIHCGIKVDCGLVNIGGTNDETATTGLDGLGKRCAEYYTMGCRFAKWRAVLKIGDGCPSQLSIDETAHSLARYGSICQQNGLVPIIEPEILIDGEHSIDVCAEVSERVFSAVMQQLFQQKLLIEGLLLKPNMVTPGASSAKKASAQEIAWYTVRTLSRTIVPALPGVCFLSGGQSEEQASLNLNEMNKLQGIAKPWALTFSYGRALQSSVLKAWQGKPENVAKAQEVLLERAKANGHATLGKYEGGSGSTESDFVANYRY</sequence>
<reference evidence="10" key="1">
    <citation type="submission" date="2021-01" db="EMBL/GenBank/DDBJ databases">
        <authorList>
            <person name="Corre E."/>
            <person name="Pelletier E."/>
            <person name="Niang G."/>
            <person name="Scheremetjew M."/>
            <person name="Finn R."/>
            <person name="Kale V."/>
            <person name="Holt S."/>
            <person name="Cochrane G."/>
            <person name="Meng A."/>
            <person name="Brown T."/>
            <person name="Cohen L."/>
        </authorList>
    </citation>
    <scope>NUCLEOTIDE SEQUENCE</scope>
    <source>
        <strain evidence="10">Ras09</strain>
    </source>
</reference>
<dbReference type="AlphaFoldDB" id="A0A7S3CTI6"/>
<evidence type="ECO:0000256" key="2">
    <source>
        <dbReference type="ARBA" id="ARBA00004714"/>
    </source>
</evidence>
<evidence type="ECO:0000256" key="8">
    <source>
        <dbReference type="RuleBase" id="RU003994"/>
    </source>
</evidence>
<comment type="pathway">
    <text evidence="2 9">Carbohydrate degradation; glycolysis; D-glyceraldehyde 3-phosphate and glycerone phosphate from D-glucose: step 4/4.</text>
</comment>
<dbReference type="SUPFAM" id="SSF51569">
    <property type="entry name" value="Aldolase"/>
    <property type="match status" value="1"/>
</dbReference>
<dbReference type="NCBIfam" id="NF033379">
    <property type="entry name" value="FrucBisAld_I"/>
    <property type="match status" value="1"/>
</dbReference>
<dbReference type="EMBL" id="HBIA01017194">
    <property type="protein sequence ID" value="CAE0236713.1"/>
    <property type="molecule type" value="Transcribed_RNA"/>
</dbReference>
<evidence type="ECO:0000256" key="5">
    <source>
        <dbReference type="ARBA" id="ARBA00023152"/>
    </source>
</evidence>
<comment type="catalytic activity">
    <reaction evidence="1 8">
        <text>beta-D-fructose 1,6-bisphosphate = D-glyceraldehyde 3-phosphate + dihydroxyacetone phosphate</text>
        <dbReference type="Rhea" id="RHEA:14729"/>
        <dbReference type="ChEBI" id="CHEBI:32966"/>
        <dbReference type="ChEBI" id="CHEBI:57642"/>
        <dbReference type="ChEBI" id="CHEBI:59776"/>
        <dbReference type="EC" id="4.1.2.13"/>
    </reaction>
</comment>
<dbReference type="InterPro" id="IPR013785">
    <property type="entry name" value="Aldolase_TIM"/>
</dbReference>
<dbReference type="InterPro" id="IPR000741">
    <property type="entry name" value="FBA_I"/>
</dbReference>
<evidence type="ECO:0000256" key="1">
    <source>
        <dbReference type="ARBA" id="ARBA00000441"/>
    </source>
</evidence>
<comment type="similarity">
    <text evidence="3 8">Belongs to the class I fructose-bisphosphate aldolase family.</text>
</comment>
<evidence type="ECO:0000256" key="6">
    <source>
        <dbReference type="ARBA" id="ARBA00023239"/>
    </source>
</evidence>
<dbReference type="EC" id="4.1.2.13" evidence="4 8"/>
<name>A0A7S3CTI6_9SPIT</name>
<dbReference type="GO" id="GO:0004332">
    <property type="term" value="F:fructose-bisphosphate aldolase activity"/>
    <property type="evidence" value="ECO:0007669"/>
    <property type="project" value="UniProtKB-EC"/>
</dbReference>
<dbReference type="CDD" id="cd00948">
    <property type="entry name" value="FBP_aldolase_I_a"/>
    <property type="match status" value="1"/>
</dbReference>
<keyword evidence="6 8" id="KW-0456">Lyase</keyword>
<dbReference type="InterPro" id="IPR029768">
    <property type="entry name" value="Aldolase_I_AS"/>
</dbReference>
<evidence type="ECO:0000313" key="10">
    <source>
        <dbReference type="EMBL" id="CAE0236713.1"/>
    </source>
</evidence>
<dbReference type="Pfam" id="PF00274">
    <property type="entry name" value="Glycolytic"/>
    <property type="match status" value="1"/>
</dbReference>
<proteinExistence type="inferred from homology"/>
<dbReference type="Gene3D" id="3.20.20.70">
    <property type="entry name" value="Aldolase class I"/>
    <property type="match status" value="1"/>
</dbReference>
<dbReference type="PANTHER" id="PTHR11627">
    <property type="entry name" value="FRUCTOSE-BISPHOSPHATE ALDOLASE"/>
    <property type="match status" value="1"/>
</dbReference>
<dbReference type="PROSITE" id="PS00158">
    <property type="entry name" value="ALDOLASE_CLASS_I"/>
    <property type="match status" value="1"/>
</dbReference>